<evidence type="ECO:0000313" key="3">
    <source>
        <dbReference type="Proteomes" id="UP001218246"/>
    </source>
</evidence>
<keyword evidence="1" id="KW-0812">Transmembrane</keyword>
<feature type="transmembrane region" description="Helical" evidence="1">
    <location>
        <begin position="21"/>
        <end position="44"/>
    </location>
</feature>
<protein>
    <submittedName>
        <fullName evidence="2">Uncharacterized protein</fullName>
    </submittedName>
</protein>
<name>A0ABT6GZQ9_9BACI</name>
<dbReference type="EMBL" id="JARULN010000001">
    <property type="protein sequence ID" value="MDG5752549.1"/>
    <property type="molecule type" value="Genomic_DNA"/>
</dbReference>
<gene>
    <name evidence="2" type="ORF">P6P90_00855</name>
</gene>
<organism evidence="2 3">
    <name type="scientific">Ectobacillus antri</name>
    <dbReference type="NCBI Taxonomy" id="2486280"/>
    <lineage>
        <taxon>Bacteria</taxon>
        <taxon>Bacillati</taxon>
        <taxon>Bacillota</taxon>
        <taxon>Bacilli</taxon>
        <taxon>Bacillales</taxon>
        <taxon>Bacillaceae</taxon>
        <taxon>Ectobacillus</taxon>
    </lineage>
</organism>
<dbReference type="RefSeq" id="WP_278017890.1">
    <property type="nucleotide sequence ID" value="NZ_JARRRY010000001.1"/>
</dbReference>
<sequence>MLKKKSNGKIVHEKITPYQMIVEMFPSVGWFAQAFIYSGILFVLTHDDKPLFVQSIKEIYGDE</sequence>
<proteinExistence type="predicted"/>
<comment type="caution">
    <text evidence="2">The sequence shown here is derived from an EMBL/GenBank/DDBJ whole genome shotgun (WGS) entry which is preliminary data.</text>
</comment>
<reference evidence="2 3" key="1">
    <citation type="submission" date="2023-04" db="EMBL/GenBank/DDBJ databases">
        <title>Ectobacillus antri isolated from activated sludge.</title>
        <authorList>
            <person name="Yan P."/>
            <person name="Liu X."/>
        </authorList>
    </citation>
    <scope>NUCLEOTIDE SEQUENCE [LARGE SCALE GENOMIC DNA]</scope>
    <source>
        <strain evidence="2 3">C18H</strain>
    </source>
</reference>
<keyword evidence="3" id="KW-1185">Reference proteome</keyword>
<keyword evidence="1" id="KW-0472">Membrane</keyword>
<accession>A0ABT6GZQ9</accession>
<keyword evidence="1" id="KW-1133">Transmembrane helix</keyword>
<dbReference type="Proteomes" id="UP001218246">
    <property type="component" value="Unassembled WGS sequence"/>
</dbReference>
<evidence type="ECO:0000313" key="2">
    <source>
        <dbReference type="EMBL" id="MDG5752549.1"/>
    </source>
</evidence>
<evidence type="ECO:0000256" key="1">
    <source>
        <dbReference type="SAM" id="Phobius"/>
    </source>
</evidence>